<dbReference type="PANTHER" id="PTHR15759:SF3">
    <property type="entry name" value="PANNEXIN-3"/>
    <property type="match status" value="1"/>
</dbReference>
<dbReference type="AlphaFoldDB" id="A0AA40LCR5"/>
<feature type="transmembrane region" description="Helical" evidence="14">
    <location>
        <begin position="339"/>
        <end position="357"/>
    </location>
</feature>
<keyword evidence="16" id="KW-1185">Reference proteome</keyword>
<evidence type="ECO:0000313" key="16">
    <source>
        <dbReference type="Proteomes" id="UP001177744"/>
    </source>
</evidence>
<evidence type="ECO:0000256" key="5">
    <source>
        <dbReference type="ARBA" id="ARBA00022692"/>
    </source>
</evidence>
<comment type="subcellular location">
    <subcellularLocation>
        <location evidence="2">Cell membrane</location>
        <topology evidence="2">Multi-pass membrane protein</topology>
    </subcellularLocation>
    <subcellularLocation>
        <location evidence="1">Endoplasmic reticulum membrane</location>
        <topology evidence="1">Multi-pass membrane protein</topology>
    </subcellularLocation>
</comment>
<evidence type="ECO:0008006" key="17">
    <source>
        <dbReference type="Google" id="ProtNLM"/>
    </source>
</evidence>
<evidence type="ECO:0000256" key="8">
    <source>
        <dbReference type="ARBA" id="ARBA00023065"/>
    </source>
</evidence>
<sequence>MLKVINHPRDANQNDNVVPFHSCQNGYHQQINKRQVLDKPESSLTPAPLTPDPPLVRTHYARPPSNYQVSGSGAGRLFREPAPAPGTDVRGEAGISGSICSKPAACSCHLLTLLSWDPSCRLCTPKLSNIMSLAHTAAEYMLSDALLPDRRGPRLQGLRLELPLDRIVKFVAVGFPLLLMSLAFAQEFSSGSPISCFSPSNFSARQAAYVDSSCWDSLVHHQLDETGRYQLKSLWPHKALPYSLLALAVAMYLPVLLWQYAAAPALSSDLLFIISELDKSYNRSIRLVQHMVKIRHKSSDPHVFWDELEKARRERYFEFPLLERYLACKQRSHSLVATYLLRNSLLLLFTSATYLYLGHFHLDVFFQKEFNRAALSDETYIPDLITCRLTSLSVFQIVSLSTLAIYTLLVPLIIYNLTRLCRWDKRLLSIYEMLPAFDLLSRKMLGCPINDLNVILLFLRANISELISFSWLSVLCVLKDTTIQKHNIDTVVDFMTLLAGLEPSKPKHLTRQ</sequence>
<dbReference type="GO" id="GO:0006812">
    <property type="term" value="P:monoatomic cation transport"/>
    <property type="evidence" value="ECO:0007669"/>
    <property type="project" value="InterPro"/>
</dbReference>
<dbReference type="Proteomes" id="UP001177744">
    <property type="component" value="Unassembled WGS sequence"/>
</dbReference>
<keyword evidence="11" id="KW-0407">Ion channel</keyword>
<protein>
    <recommendedName>
        <fullName evidence="17">Pannexin</fullName>
    </recommendedName>
</protein>
<evidence type="ECO:0000256" key="6">
    <source>
        <dbReference type="ARBA" id="ARBA00022824"/>
    </source>
</evidence>
<dbReference type="GO" id="GO:0032732">
    <property type="term" value="P:positive regulation of interleukin-1 production"/>
    <property type="evidence" value="ECO:0007669"/>
    <property type="project" value="InterPro"/>
</dbReference>
<dbReference type="GO" id="GO:0022829">
    <property type="term" value="F:wide pore channel activity"/>
    <property type="evidence" value="ECO:0007669"/>
    <property type="project" value="TreeGrafter"/>
</dbReference>
<keyword evidence="5 14" id="KW-0812">Transmembrane</keyword>
<feature type="non-terminal residue" evidence="15">
    <location>
        <position position="512"/>
    </location>
</feature>
<dbReference type="InterPro" id="IPR039099">
    <property type="entry name" value="Pannexin"/>
</dbReference>
<evidence type="ECO:0000256" key="13">
    <source>
        <dbReference type="SAM" id="MobiDB-lite"/>
    </source>
</evidence>
<evidence type="ECO:0000256" key="12">
    <source>
        <dbReference type="PIRSR" id="PIRSR600990-52"/>
    </source>
</evidence>
<evidence type="ECO:0000256" key="10">
    <source>
        <dbReference type="ARBA" id="ARBA00023180"/>
    </source>
</evidence>
<accession>A0AA40LCR5</accession>
<keyword evidence="4" id="KW-1003">Cell membrane</keyword>
<evidence type="ECO:0000256" key="7">
    <source>
        <dbReference type="ARBA" id="ARBA00022989"/>
    </source>
</evidence>
<reference evidence="15" key="1">
    <citation type="submission" date="2023-06" db="EMBL/GenBank/DDBJ databases">
        <title>Reference genome for the Northern bat (Eptesicus nilssonii), a most northern bat species.</title>
        <authorList>
            <person name="Laine V.N."/>
            <person name="Pulliainen A.T."/>
            <person name="Lilley T.M."/>
        </authorList>
    </citation>
    <scope>NUCLEOTIDE SEQUENCE</scope>
    <source>
        <strain evidence="15">BLF_Eptnil</strain>
        <tissue evidence="15">Kidney</tissue>
    </source>
</reference>
<evidence type="ECO:0000256" key="3">
    <source>
        <dbReference type="ARBA" id="ARBA00022448"/>
    </source>
</evidence>
<feature type="glycosylation site" description="N-linked (GlcNAc...) asparagine" evidence="12">
    <location>
        <position position="201"/>
    </location>
</feature>
<evidence type="ECO:0000256" key="4">
    <source>
        <dbReference type="ARBA" id="ARBA00022475"/>
    </source>
</evidence>
<evidence type="ECO:0000256" key="2">
    <source>
        <dbReference type="ARBA" id="ARBA00004651"/>
    </source>
</evidence>
<evidence type="ECO:0000256" key="11">
    <source>
        <dbReference type="ARBA" id="ARBA00023303"/>
    </source>
</evidence>
<dbReference type="GO" id="GO:0005886">
    <property type="term" value="C:plasma membrane"/>
    <property type="evidence" value="ECO:0007669"/>
    <property type="project" value="UniProtKB-SubCell"/>
</dbReference>
<keyword evidence="8" id="KW-0406">Ion transport</keyword>
<dbReference type="GO" id="GO:0007267">
    <property type="term" value="P:cell-cell signaling"/>
    <property type="evidence" value="ECO:0007669"/>
    <property type="project" value="TreeGrafter"/>
</dbReference>
<dbReference type="PROSITE" id="PS51013">
    <property type="entry name" value="PANNEXIN"/>
    <property type="match status" value="1"/>
</dbReference>
<evidence type="ECO:0000256" key="1">
    <source>
        <dbReference type="ARBA" id="ARBA00004477"/>
    </source>
</evidence>
<feature type="transmembrane region" description="Helical" evidence="14">
    <location>
        <begin position="394"/>
        <end position="417"/>
    </location>
</feature>
<keyword evidence="7 14" id="KW-1133">Transmembrane helix</keyword>
<evidence type="ECO:0000256" key="9">
    <source>
        <dbReference type="ARBA" id="ARBA00023136"/>
    </source>
</evidence>
<proteinExistence type="predicted"/>
<dbReference type="GO" id="GO:0005789">
    <property type="term" value="C:endoplasmic reticulum membrane"/>
    <property type="evidence" value="ECO:0007669"/>
    <property type="project" value="UniProtKB-SubCell"/>
</dbReference>
<dbReference type="InterPro" id="IPR000990">
    <property type="entry name" value="Innexin"/>
</dbReference>
<dbReference type="GO" id="GO:0034220">
    <property type="term" value="P:monoatomic ion transmembrane transport"/>
    <property type="evidence" value="ECO:0007669"/>
    <property type="project" value="UniProtKB-KW"/>
</dbReference>
<feature type="transmembrane region" description="Helical" evidence="14">
    <location>
        <begin position="239"/>
        <end position="258"/>
    </location>
</feature>
<organism evidence="15 16">
    <name type="scientific">Cnephaeus nilssonii</name>
    <name type="common">Northern bat</name>
    <name type="synonym">Eptesicus nilssonii</name>
    <dbReference type="NCBI Taxonomy" id="3371016"/>
    <lineage>
        <taxon>Eukaryota</taxon>
        <taxon>Metazoa</taxon>
        <taxon>Chordata</taxon>
        <taxon>Craniata</taxon>
        <taxon>Vertebrata</taxon>
        <taxon>Euteleostomi</taxon>
        <taxon>Mammalia</taxon>
        <taxon>Eutheria</taxon>
        <taxon>Laurasiatheria</taxon>
        <taxon>Chiroptera</taxon>
        <taxon>Yangochiroptera</taxon>
        <taxon>Vespertilionidae</taxon>
        <taxon>Cnephaeus</taxon>
    </lineage>
</organism>
<keyword evidence="6" id="KW-0256">Endoplasmic reticulum</keyword>
<comment type="caution">
    <text evidence="15">The sequence shown here is derived from an EMBL/GenBank/DDBJ whole genome shotgun (WGS) entry which is preliminary data.</text>
</comment>
<feature type="region of interest" description="Disordered" evidence="13">
    <location>
        <begin position="66"/>
        <end position="90"/>
    </location>
</feature>
<dbReference type="EMBL" id="JAULJE010000023">
    <property type="protein sequence ID" value="KAK1328516.1"/>
    <property type="molecule type" value="Genomic_DNA"/>
</dbReference>
<keyword evidence="3" id="KW-0813">Transport</keyword>
<evidence type="ECO:0000256" key="14">
    <source>
        <dbReference type="SAM" id="Phobius"/>
    </source>
</evidence>
<dbReference type="PANTHER" id="PTHR15759">
    <property type="entry name" value="PANNEXIN"/>
    <property type="match status" value="1"/>
</dbReference>
<gene>
    <name evidence="15" type="ORF">QTO34_012089</name>
</gene>
<keyword evidence="9 14" id="KW-0472">Membrane</keyword>
<name>A0AA40LCR5_CNENI</name>
<evidence type="ECO:0000313" key="15">
    <source>
        <dbReference type="EMBL" id="KAK1328516.1"/>
    </source>
</evidence>
<keyword evidence="10 12" id="KW-0325">Glycoprotein</keyword>